<sequence length="85" mass="9306">MASFVRAALALAFMTFATVSAFADEARGKIASIDPENYVLVLDGNRTFAIPEEFYVEDLEPGMTVVIQFEVVEGENVITDLEIGE</sequence>
<proteinExistence type="predicted"/>
<keyword evidence="1" id="KW-0732">Signal</keyword>
<feature type="signal peptide" evidence="1">
    <location>
        <begin position="1"/>
        <end position="23"/>
    </location>
</feature>
<dbReference type="InterPro" id="IPR009780">
    <property type="entry name" value="DUF1344"/>
</dbReference>
<dbReference type="RefSeq" id="WP_170121979.1">
    <property type="nucleotide sequence ID" value="NZ_QAYG01000001.1"/>
</dbReference>
<comment type="caution">
    <text evidence="2">The sequence shown here is derived from an EMBL/GenBank/DDBJ whole genome shotgun (WGS) entry which is preliminary data.</text>
</comment>
<protein>
    <submittedName>
        <fullName evidence="2">Uncharacterized protein DUF1344</fullName>
    </submittedName>
</protein>
<gene>
    <name evidence="2" type="ORF">C8N35_101223</name>
</gene>
<name>A0A2T5VEN3_9HYPH</name>
<dbReference type="AlphaFoldDB" id="A0A2T5VEN3"/>
<accession>A0A2T5VEN3</accession>
<keyword evidence="3" id="KW-1185">Reference proteome</keyword>
<evidence type="ECO:0000256" key="1">
    <source>
        <dbReference type="SAM" id="SignalP"/>
    </source>
</evidence>
<feature type="chain" id="PRO_5015401360" evidence="1">
    <location>
        <begin position="24"/>
        <end position="85"/>
    </location>
</feature>
<evidence type="ECO:0000313" key="2">
    <source>
        <dbReference type="EMBL" id="PTW62186.1"/>
    </source>
</evidence>
<dbReference type="EMBL" id="QAYG01000001">
    <property type="protein sequence ID" value="PTW62186.1"/>
    <property type="molecule type" value="Genomic_DNA"/>
</dbReference>
<reference evidence="2 3" key="1">
    <citation type="submission" date="2018-04" db="EMBL/GenBank/DDBJ databases">
        <title>Genomic Encyclopedia of Archaeal and Bacterial Type Strains, Phase II (KMG-II): from individual species to whole genera.</title>
        <authorList>
            <person name="Goeker M."/>
        </authorList>
    </citation>
    <scope>NUCLEOTIDE SEQUENCE [LARGE SCALE GENOMIC DNA]</scope>
    <source>
        <strain evidence="2 3">DSM 23382</strain>
    </source>
</reference>
<organism evidence="2 3">
    <name type="scientific">Breoghania corrubedonensis</name>
    <dbReference type="NCBI Taxonomy" id="665038"/>
    <lineage>
        <taxon>Bacteria</taxon>
        <taxon>Pseudomonadati</taxon>
        <taxon>Pseudomonadota</taxon>
        <taxon>Alphaproteobacteria</taxon>
        <taxon>Hyphomicrobiales</taxon>
        <taxon>Stappiaceae</taxon>
        <taxon>Breoghania</taxon>
    </lineage>
</organism>
<dbReference type="Proteomes" id="UP000244081">
    <property type="component" value="Unassembled WGS sequence"/>
</dbReference>
<evidence type="ECO:0000313" key="3">
    <source>
        <dbReference type="Proteomes" id="UP000244081"/>
    </source>
</evidence>
<dbReference type="Pfam" id="PF07076">
    <property type="entry name" value="DUF1344"/>
    <property type="match status" value="1"/>
</dbReference>